<sequence>MRKPGERTLSLRNYGLEASALRERDTYLADRDRHSGINHRVATEGERLQGKLVGEKTIGGSRHSIIEQQREGRAERVLVRGTLQGASLGKLVEIEVRSTQRVYEKHQFALDRTQQRDR</sequence>
<gene>
    <name evidence="1" type="ORF">PAMC26577_21620</name>
</gene>
<evidence type="ECO:0000313" key="2">
    <source>
        <dbReference type="Proteomes" id="UP000195221"/>
    </source>
</evidence>
<evidence type="ECO:0000313" key="1">
    <source>
        <dbReference type="EMBL" id="OTP72162.1"/>
    </source>
</evidence>
<name>A0A242MME6_CABSO</name>
<protein>
    <submittedName>
        <fullName evidence="1">Uncharacterized protein</fullName>
    </submittedName>
</protein>
<organism evidence="1 2">
    <name type="scientific">Caballeronia sordidicola</name>
    <name type="common">Burkholderia sordidicola</name>
    <dbReference type="NCBI Taxonomy" id="196367"/>
    <lineage>
        <taxon>Bacteria</taxon>
        <taxon>Pseudomonadati</taxon>
        <taxon>Pseudomonadota</taxon>
        <taxon>Betaproteobacteria</taxon>
        <taxon>Burkholderiales</taxon>
        <taxon>Burkholderiaceae</taxon>
        <taxon>Caballeronia</taxon>
    </lineage>
</organism>
<dbReference type="Proteomes" id="UP000195221">
    <property type="component" value="Unassembled WGS sequence"/>
</dbReference>
<comment type="caution">
    <text evidence="1">The sequence shown here is derived from an EMBL/GenBank/DDBJ whole genome shotgun (WGS) entry which is preliminary data.</text>
</comment>
<proteinExistence type="predicted"/>
<accession>A0A242MME6</accession>
<reference evidence="1 2" key="1">
    <citation type="submission" date="2017-03" db="EMBL/GenBank/DDBJ databases">
        <title>Genome analysis of strain PAMC 26577.</title>
        <authorList>
            <person name="Oh H.-M."/>
            <person name="Yang J.-A."/>
        </authorList>
    </citation>
    <scope>NUCLEOTIDE SEQUENCE [LARGE SCALE GENOMIC DNA]</scope>
    <source>
        <strain evidence="1 2">PAMC 26577</strain>
    </source>
</reference>
<dbReference type="AlphaFoldDB" id="A0A242MME6"/>
<dbReference type="EMBL" id="NBTZ01000093">
    <property type="protein sequence ID" value="OTP72162.1"/>
    <property type="molecule type" value="Genomic_DNA"/>
</dbReference>